<sequence>MCPKLLLLAFRFTGSFTFSVVSSVFQPEGQEALEPKGGEASTFTESRPVYRLMTCGRVRREETIPTRQGTGREEQRRGSEWVPIKQIRYYDETANLPPSIPGCQVW</sequence>
<name>A0A2T4C971_TRILO</name>
<protein>
    <recommendedName>
        <fullName evidence="4">Secreted protein</fullName>
    </recommendedName>
</protein>
<reference evidence="2 3" key="1">
    <citation type="submission" date="2016-07" db="EMBL/GenBank/DDBJ databases">
        <title>Multiple horizontal gene transfer events from other fungi enriched the ability of initially mycotrophic Trichoderma (Ascomycota) to feed on dead plant biomass.</title>
        <authorList>
            <consortium name="DOE Joint Genome Institute"/>
            <person name="Aerts A."/>
            <person name="Atanasova L."/>
            <person name="Chenthamara K."/>
            <person name="Zhang J."/>
            <person name="Grujic M."/>
            <person name="Henrissat B."/>
            <person name="Kuo A."/>
            <person name="Salamov A."/>
            <person name="Lipzen A."/>
            <person name="Labutti K."/>
            <person name="Barry K."/>
            <person name="Miao Y."/>
            <person name="Rahimi M.J."/>
            <person name="Shen Q."/>
            <person name="Grigoriev I.V."/>
            <person name="Kubicek C.P."/>
            <person name="Druzhinina I.S."/>
        </authorList>
    </citation>
    <scope>NUCLEOTIDE SEQUENCE [LARGE SCALE GENOMIC DNA]</scope>
    <source>
        <strain evidence="2 3">ATCC 18648</strain>
    </source>
</reference>
<keyword evidence="3" id="KW-1185">Reference proteome</keyword>
<evidence type="ECO:0000313" key="2">
    <source>
        <dbReference type="EMBL" id="PTB78126.1"/>
    </source>
</evidence>
<gene>
    <name evidence="2" type="ORF">M440DRAFT_1389876</name>
</gene>
<evidence type="ECO:0000313" key="3">
    <source>
        <dbReference type="Proteomes" id="UP000240760"/>
    </source>
</evidence>
<keyword evidence="1" id="KW-0732">Signal</keyword>
<evidence type="ECO:0008006" key="4">
    <source>
        <dbReference type="Google" id="ProtNLM"/>
    </source>
</evidence>
<organism evidence="2 3">
    <name type="scientific">Trichoderma longibrachiatum ATCC 18648</name>
    <dbReference type="NCBI Taxonomy" id="983965"/>
    <lineage>
        <taxon>Eukaryota</taxon>
        <taxon>Fungi</taxon>
        <taxon>Dikarya</taxon>
        <taxon>Ascomycota</taxon>
        <taxon>Pezizomycotina</taxon>
        <taxon>Sordariomycetes</taxon>
        <taxon>Hypocreomycetidae</taxon>
        <taxon>Hypocreales</taxon>
        <taxon>Hypocreaceae</taxon>
        <taxon>Trichoderma</taxon>
    </lineage>
</organism>
<dbReference type="EMBL" id="KZ679129">
    <property type="protein sequence ID" value="PTB78126.1"/>
    <property type="molecule type" value="Genomic_DNA"/>
</dbReference>
<dbReference type="Proteomes" id="UP000240760">
    <property type="component" value="Unassembled WGS sequence"/>
</dbReference>
<proteinExistence type="predicted"/>
<feature type="chain" id="PRO_5015755609" description="Secreted protein" evidence="1">
    <location>
        <begin position="18"/>
        <end position="106"/>
    </location>
</feature>
<feature type="signal peptide" evidence="1">
    <location>
        <begin position="1"/>
        <end position="17"/>
    </location>
</feature>
<accession>A0A2T4C971</accession>
<evidence type="ECO:0000256" key="1">
    <source>
        <dbReference type="SAM" id="SignalP"/>
    </source>
</evidence>
<dbReference type="AlphaFoldDB" id="A0A2T4C971"/>